<name>A0ACC4BPJ4_POPAL</name>
<gene>
    <name evidence="1" type="ORF">D5086_017931</name>
</gene>
<evidence type="ECO:0000313" key="2">
    <source>
        <dbReference type="Proteomes" id="UP000309997"/>
    </source>
</evidence>
<organism evidence="1 2">
    <name type="scientific">Populus alba</name>
    <name type="common">White poplar</name>
    <dbReference type="NCBI Taxonomy" id="43335"/>
    <lineage>
        <taxon>Eukaryota</taxon>
        <taxon>Viridiplantae</taxon>
        <taxon>Streptophyta</taxon>
        <taxon>Embryophyta</taxon>
        <taxon>Tracheophyta</taxon>
        <taxon>Spermatophyta</taxon>
        <taxon>Magnoliopsida</taxon>
        <taxon>eudicotyledons</taxon>
        <taxon>Gunneridae</taxon>
        <taxon>Pentapetalae</taxon>
        <taxon>rosids</taxon>
        <taxon>fabids</taxon>
        <taxon>Malpighiales</taxon>
        <taxon>Salicaceae</taxon>
        <taxon>Saliceae</taxon>
        <taxon>Populus</taxon>
    </lineage>
</organism>
<protein>
    <submittedName>
        <fullName evidence="1">Uncharacterized protein</fullName>
    </submittedName>
</protein>
<keyword evidence="2" id="KW-1185">Reference proteome</keyword>
<sequence length="87" mass="9542">MVPTSFRPPLSVCPCTSKKEKNGMLDLLSSVWLEEYYHSGNRGERLGDGPPRGPSVVCEAFHIISAQAHLPYEVIAWAGQALGETWA</sequence>
<evidence type="ECO:0000313" key="1">
    <source>
        <dbReference type="EMBL" id="KAL3580096.1"/>
    </source>
</evidence>
<comment type="caution">
    <text evidence="1">The sequence shown here is derived from an EMBL/GenBank/DDBJ whole genome shotgun (WGS) entry which is preliminary data.</text>
</comment>
<proteinExistence type="predicted"/>
<accession>A0ACC4BPJ4</accession>
<dbReference type="EMBL" id="RCHU02000009">
    <property type="protein sequence ID" value="KAL3580096.1"/>
    <property type="molecule type" value="Genomic_DNA"/>
</dbReference>
<dbReference type="Proteomes" id="UP000309997">
    <property type="component" value="Unassembled WGS sequence"/>
</dbReference>
<reference evidence="1 2" key="1">
    <citation type="journal article" date="2024" name="Plant Biotechnol. J.">
        <title>Genome and CRISPR/Cas9 system of a widespread forest tree (Populus alba) in the world.</title>
        <authorList>
            <person name="Liu Y.J."/>
            <person name="Jiang P.F."/>
            <person name="Han X.M."/>
            <person name="Li X.Y."/>
            <person name="Wang H.M."/>
            <person name="Wang Y.J."/>
            <person name="Wang X.X."/>
            <person name="Zeng Q.Y."/>
        </authorList>
    </citation>
    <scope>NUCLEOTIDE SEQUENCE [LARGE SCALE GENOMIC DNA]</scope>
    <source>
        <strain evidence="2">cv. PAL-ZL1</strain>
    </source>
</reference>